<dbReference type="SUPFAM" id="SSF53098">
    <property type="entry name" value="Ribonuclease H-like"/>
    <property type="match status" value="1"/>
</dbReference>
<reference evidence="2 3" key="1">
    <citation type="journal article" date="2006" name="Science">
        <title>Genome of rice cluster I archaea -- the key methane producers in the rice rhizosphere.</title>
        <authorList>
            <person name="Erkel C."/>
            <person name="Kube M."/>
            <person name="Reinhardt R."/>
            <person name="Liesack W."/>
        </authorList>
    </citation>
    <scope>NUCLEOTIDE SEQUENCE [LARGE SCALE GENOMIC DNA]</scope>
    <source>
        <strain evidence="3">DSM 22066 / NBRC 105507 / MRE50</strain>
    </source>
</reference>
<dbReference type="eggNOG" id="arCOG05109">
    <property type="taxonomic scope" value="Archaea"/>
</dbReference>
<dbReference type="KEGG" id="rci:LRC94"/>
<dbReference type="GeneID" id="5143159"/>
<evidence type="ECO:0000313" key="2">
    <source>
        <dbReference type="EMBL" id="CAJ35116.1"/>
    </source>
</evidence>
<dbReference type="Gene3D" id="3.30.420.10">
    <property type="entry name" value="Ribonuclease H-like superfamily/Ribonuclease H"/>
    <property type="match status" value="1"/>
</dbReference>
<dbReference type="GO" id="GO:0003676">
    <property type="term" value="F:nucleic acid binding"/>
    <property type="evidence" value="ECO:0007669"/>
    <property type="project" value="InterPro"/>
</dbReference>
<dbReference type="InterPro" id="IPR013520">
    <property type="entry name" value="Ribonucl_H"/>
</dbReference>
<dbReference type="SMART" id="SM00479">
    <property type="entry name" value="EXOIII"/>
    <property type="match status" value="1"/>
</dbReference>
<gene>
    <name evidence="2" type="ORF">LRC94</name>
</gene>
<dbReference type="CDD" id="cd06127">
    <property type="entry name" value="DEDDh"/>
    <property type="match status" value="1"/>
</dbReference>
<dbReference type="Proteomes" id="UP000000663">
    <property type="component" value="Chromosome"/>
</dbReference>
<dbReference type="AlphaFoldDB" id="Q0W910"/>
<evidence type="ECO:0000313" key="3">
    <source>
        <dbReference type="Proteomes" id="UP000000663"/>
    </source>
</evidence>
<name>Q0W910_METAR</name>
<keyword evidence="3" id="KW-1185">Reference proteome</keyword>
<protein>
    <recommendedName>
        <fullName evidence="1">Exonuclease domain-containing protein</fullName>
    </recommendedName>
</protein>
<dbReference type="EMBL" id="AM114193">
    <property type="protein sequence ID" value="CAJ35116.1"/>
    <property type="molecule type" value="Genomic_DNA"/>
</dbReference>
<dbReference type="Pfam" id="PF00929">
    <property type="entry name" value="RNase_T"/>
    <property type="match status" value="1"/>
</dbReference>
<evidence type="ECO:0000259" key="1">
    <source>
        <dbReference type="SMART" id="SM00479"/>
    </source>
</evidence>
<sequence length="191" mass="21583">MEFLTVVDLEMTGLGKFDKANPVDDDYPVSIGIILAGVDEEGKAIRCLDSFHTLIRIPNPSKVEETSIFHHIYPEDLEAAPKPKEVCGQIRKFYEKHGEIPAAAWNHRVDRHFVDILFKMGKMESPIRKWVELQPEKMASLEKYVDKYVQDPAILGLDAHDALNDCIRTVGVMAALKNYDLDISGLEMVNS</sequence>
<dbReference type="RefSeq" id="WP_012037371.1">
    <property type="nucleotide sequence ID" value="NC_009464.1"/>
</dbReference>
<dbReference type="InterPro" id="IPR012337">
    <property type="entry name" value="RNaseH-like_sf"/>
</dbReference>
<feature type="domain" description="Exonuclease" evidence="1">
    <location>
        <begin position="3"/>
        <end position="182"/>
    </location>
</feature>
<dbReference type="STRING" id="351160.LRC94"/>
<proteinExistence type="predicted"/>
<accession>Q0W910</accession>
<dbReference type="OrthoDB" id="380470at2157"/>
<organism evidence="2 3">
    <name type="scientific">Methanocella arvoryzae (strain DSM 22066 / NBRC 105507 / MRE50)</name>
    <dbReference type="NCBI Taxonomy" id="351160"/>
    <lineage>
        <taxon>Archaea</taxon>
        <taxon>Methanobacteriati</taxon>
        <taxon>Methanobacteriota</taxon>
        <taxon>Stenosarchaea group</taxon>
        <taxon>Methanomicrobia</taxon>
        <taxon>Methanocellales</taxon>
        <taxon>Methanocellaceae</taxon>
        <taxon>Methanocella</taxon>
    </lineage>
</organism>
<dbReference type="InterPro" id="IPR036397">
    <property type="entry name" value="RNaseH_sf"/>
</dbReference>